<keyword evidence="7 8" id="KW-0472">Membrane</keyword>
<evidence type="ECO:0000313" key="10">
    <source>
        <dbReference type="Proteomes" id="UP000612899"/>
    </source>
</evidence>
<evidence type="ECO:0000256" key="1">
    <source>
        <dbReference type="ARBA" id="ARBA00004651"/>
    </source>
</evidence>
<gene>
    <name evidence="9" type="ORF">Rhe02_01280</name>
</gene>
<comment type="subcellular location">
    <subcellularLocation>
        <location evidence="1">Cell membrane</location>
        <topology evidence="1">Multi-pass membrane protein</topology>
    </subcellularLocation>
</comment>
<dbReference type="InterPro" id="IPR037294">
    <property type="entry name" value="ABC_BtuC-like"/>
</dbReference>
<name>A0A8J3Q2A3_9ACTN</name>
<dbReference type="InterPro" id="IPR000522">
    <property type="entry name" value="ABC_transptr_permease_BtuC"/>
</dbReference>
<dbReference type="CDD" id="cd06550">
    <property type="entry name" value="TM_ABC_iron-siderophores_like"/>
    <property type="match status" value="1"/>
</dbReference>
<feature type="transmembrane region" description="Helical" evidence="8">
    <location>
        <begin position="138"/>
        <end position="160"/>
    </location>
</feature>
<evidence type="ECO:0000313" key="9">
    <source>
        <dbReference type="EMBL" id="GIH02061.1"/>
    </source>
</evidence>
<reference evidence="9" key="1">
    <citation type="submission" date="2021-01" db="EMBL/GenBank/DDBJ databases">
        <title>Whole genome shotgun sequence of Rhizocola hellebori NBRC 109834.</title>
        <authorList>
            <person name="Komaki H."/>
            <person name="Tamura T."/>
        </authorList>
    </citation>
    <scope>NUCLEOTIDE SEQUENCE</scope>
    <source>
        <strain evidence="9">NBRC 109834</strain>
    </source>
</reference>
<dbReference type="Gene3D" id="1.10.3470.10">
    <property type="entry name" value="ABC transporter involved in vitamin B12 uptake, BtuC"/>
    <property type="match status" value="1"/>
</dbReference>
<evidence type="ECO:0000256" key="7">
    <source>
        <dbReference type="ARBA" id="ARBA00023136"/>
    </source>
</evidence>
<dbReference type="GO" id="GO:0005886">
    <property type="term" value="C:plasma membrane"/>
    <property type="evidence" value="ECO:0007669"/>
    <property type="project" value="UniProtKB-SubCell"/>
</dbReference>
<evidence type="ECO:0000256" key="2">
    <source>
        <dbReference type="ARBA" id="ARBA00007935"/>
    </source>
</evidence>
<keyword evidence="3" id="KW-0813">Transport</keyword>
<feature type="transmembrane region" description="Helical" evidence="8">
    <location>
        <begin position="267"/>
        <end position="286"/>
    </location>
</feature>
<evidence type="ECO:0000256" key="4">
    <source>
        <dbReference type="ARBA" id="ARBA00022475"/>
    </source>
</evidence>
<comment type="caution">
    <text evidence="9">The sequence shown here is derived from an EMBL/GenBank/DDBJ whole genome shotgun (WGS) entry which is preliminary data.</text>
</comment>
<keyword evidence="4" id="KW-1003">Cell membrane</keyword>
<organism evidence="9 10">
    <name type="scientific">Rhizocola hellebori</name>
    <dbReference type="NCBI Taxonomy" id="1392758"/>
    <lineage>
        <taxon>Bacteria</taxon>
        <taxon>Bacillati</taxon>
        <taxon>Actinomycetota</taxon>
        <taxon>Actinomycetes</taxon>
        <taxon>Micromonosporales</taxon>
        <taxon>Micromonosporaceae</taxon>
        <taxon>Rhizocola</taxon>
    </lineage>
</organism>
<dbReference type="AlphaFoldDB" id="A0A8J3Q2A3"/>
<evidence type="ECO:0000256" key="3">
    <source>
        <dbReference type="ARBA" id="ARBA00022448"/>
    </source>
</evidence>
<dbReference type="Pfam" id="PF01032">
    <property type="entry name" value="FecCD"/>
    <property type="match status" value="1"/>
</dbReference>
<dbReference type="GO" id="GO:0022857">
    <property type="term" value="F:transmembrane transporter activity"/>
    <property type="evidence" value="ECO:0007669"/>
    <property type="project" value="InterPro"/>
</dbReference>
<feature type="transmembrane region" description="Helical" evidence="8">
    <location>
        <begin position="298"/>
        <end position="315"/>
    </location>
</feature>
<keyword evidence="10" id="KW-1185">Reference proteome</keyword>
<dbReference type="GO" id="GO:0033214">
    <property type="term" value="P:siderophore-iron import into cell"/>
    <property type="evidence" value="ECO:0007669"/>
    <property type="project" value="TreeGrafter"/>
</dbReference>
<dbReference type="RefSeq" id="WP_203906008.1">
    <property type="nucleotide sequence ID" value="NZ_BONY01000001.1"/>
</dbReference>
<comment type="similarity">
    <text evidence="2">Belongs to the binding-protein-dependent transport system permease family. FecCD subfamily.</text>
</comment>
<keyword evidence="6 8" id="KW-1133">Transmembrane helix</keyword>
<protein>
    <submittedName>
        <fullName evidence="9">ABC transporter permease</fullName>
    </submittedName>
</protein>
<accession>A0A8J3Q2A3</accession>
<feature type="transmembrane region" description="Helical" evidence="8">
    <location>
        <begin position="95"/>
        <end position="126"/>
    </location>
</feature>
<feature type="transmembrane region" description="Helical" evidence="8">
    <location>
        <begin position="54"/>
        <end position="74"/>
    </location>
</feature>
<sequence length="322" mass="32753">MKGYSRLGLVAVALAVAVVASVSVGEVSVPPIEVVKSLLFAGTDYDLIVRELRWPRTVLAVVTGAAFGIGGALIQSVTRNPLASPDIIGITQGAGLAATIALTTGVIAVAPAALAGGLLAALLVFTFGSRSGFSARRFVLAGVAVAFALRAGIEVVLTSAETIDAQRAQIWLIGSLNGRGFTEASAIALTLVLALGPLLWAGWALRTSALDDDVARGLGVRPVARRYGLAAVGVVLAAAATAQVGAIDFVALVAPQVARRILRTERPGLLASALVGATLVVLADLAGRRLLAPTQLPAGVLTAALGAPYLIYLLLRGRRHAA</sequence>
<evidence type="ECO:0000256" key="5">
    <source>
        <dbReference type="ARBA" id="ARBA00022692"/>
    </source>
</evidence>
<evidence type="ECO:0000256" key="8">
    <source>
        <dbReference type="SAM" id="Phobius"/>
    </source>
</evidence>
<keyword evidence="5 8" id="KW-0812">Transmembrane</keyword>
<feature type="transmembrane region" description="Helical" evidence="8">
    <location>
        <begin position="227"/>
        <end position="255"/>
    </location>
</feature>
<dbReference type="SUPFAM" id="SSF81345">
    <property type="entry name" value="ABC transporter involved in vitamin B12 uptake, BtuC"/>
    <property type="match status" value="1"/>
</dbReference>
<dbReference type="PANTHER" id="PTHR30472:SF25">
    <property type="entry name" value="ABC TRANSPORTER PERMEASE PROTEIN MJ0876-RELATED"/>
    <property type="match status" value="1"/>
</dbReference>
<evidence type="ECO:0000256" key="6">
    <source>
        <dbReference type="ARBA" id="ARBA00022989"/>
    </source>
</evidence>
<dbReference type="Proteomes" id="UP000612899">
    <property type="component" value="Unassembled WGS sequence"/>
</dbReference>
<dbReference type="EMBL" id="BONY01000001">
    <property type="protein sequence ID" value="GIH02061.1"/>
    <property type="molecule type" value="Genomic_DNA"/>
</dbReference>
<feature type="transmembrane region" description="Helical" evidence="8">
    <location>
        <begin position="181"/>
        <end position="203"/>
    </location>
</feature>
<proteinExistence type="inferred from homology"/>
<dbReference type="PANTHER" id="PTHR30472">
    <property type="entry name" value="FERRIC ENTEROBACTIN TRANSPORT SYSTEM PERMEASE PROTEIN"/>
    <property type="match status" value="1"/>
</dbReference>